<evidence type="ECO:0000313" key="1">
    <source>
        <dbReference type="EMBL" id="KKL13942.1"/>
    </source>
</evidence>
<organism evidence="1">
    <name type="scientific">marine sediment metagenome</name>
    <dbReference type="NCBI Taxonomy" id="412755"/>
    <lineage>
        <taxon>unclassified sequences</taxon>
        <taxon>metagenomes</taxon>
        <taxon>ecological metagenomes</taxon>
    </lineage>
</organism>
<protein>
    <submittedName>
        <fullName evidence="1">Uncharacterized protein</fullName>
    </submittedName>
</protein>
<accession>A0A0F9BJG3</accession>
<dbReference type="InterPro" id="IPR038601">
    <property type="entry name" value="MttB-like_sf"/>
</dbReference>
<dbReference type="Gene3D" id="3.20.20.480">
    <property type="entry name" value="Trimethylamine methyltransferase-like"/>
    <property type="match status" value="1"/>
</dbReference>
<gene>
    <name evidence="1" type="ORF">LCGC14_2520730</name>
</gene>
<sequence length="71" mass="8226">MPRNLFSSEKLERIYTSAVRLLGEMGMRVHNRQALEALEKFGAKLDYPNQCAFFSVEVIDRMLEIVKTDFA</sequence>
<name>A0A0F9BJG3_9ZZZZ</name>
<dbReference type="AlphaFoldDB" id="A0A0F9BJG3"/>
<comment type="caution">
    <text evidence="1">The sequence shown here is derived from an EMBL/GenBank/DDBJ whole genome shotgun (WGS) entry which is preliminary data.</text>
</comment>
<proteinExistence type="predicted"/>
<dbReference type="EMBL" id="LAZR01040657">
    <property type="protein sequence ID" value="KKL13942.1"/>
    <property type="molecule type" value="Genomic_DNA"/>
</dbReference>
<feature type="non-terminal residue" evidence="1">
    <location>
        <position position="71"/>
    </location>
</feature>
<reference evidence="1" key="1">
    <citation type="journal article" date="2015" name="Nature">
        <title>Complex archaea that bridge the gap between prokaryotes and eukaryotes.</title>
        <authorList>
            <person name="Spang A."/>
            <person name="Saw J.H."/>
            <person name="Jorgensen S.L."/>
            <person name="Zaremba-Niedzwiedzka K."/>
            <person name="Martijn J."/>
            <person name="Lind A.E."/>
            <person name="van Eijk R."/>
            <person name="Schleper C."/>
            <person name="Guy L."/>
            <person name="Ettema T.J."/>
        </authorList>
    </citation>
    <scope>NUCLEOTIDE SEQUENCE</scope>
</reference>